<keyword evidence="2" id="KW-0238">DNA-binding</keyword>
<evidence type="ECO:0000256" key="2">
    <source>
        <dbReference type="ARBA" id="ARBA00023125"/>
    </source>
</evidence>
<feature type="domain" description="GntR C-terminal" evidence="4">
    <location>
        <begin position="72"/>
        <end position="192"/>
    </location>
</feature>
<keyword evidence="1" id="KW-0805">Transcription regulation</keyword>
<dbReference type="InterPro" id="IPR011711">
    <property type="entry name" value="GntR_C"/>
</dbReference>
<dbReference type="Pfam" id="PF07729">
    <property type="entry name" value="FCD"/>
    <property type="match status" value="1"/>
</dbReference>
<sequence length="209" mass="23093">MSLDATRLAEQIIRAILGGSLPAGTRLGRQGTGPADALMDKALDQVCACGMAERHPDLGVRVTVPDPVLLLDRFEALGEISGLCASLAARRASPSDMIAIEELVGRMQDVDPDAYRRMGLDLHDRICRMTRNAELGRVCGDLRWRLAPIWPLWLDHAEYWRRSRHEHRALVEAICARDEAQAGIIMRGHLRAIAREVLFTAGICPTDPV</sequence>
<evidence type="ECO:0000313" key="6">
    <source>
        <dbReference type="Proteomes" id="UP000640509"/>
    </source>
</evidence>
<keyword evidence="3" id="KW-0804">Transcription</keyword>
<evidence type="ECO:0000259" key="4">
    <source>
        <dbReference type="SMART" id="SM00895"/>
    </source>
</evidence>
<comment type="caution">
    <text evidence="5">The sequence shown here is derived from an EMBL/GenBank/DDBJ whole genome shotgun (WGS) entry which is preliminary data.</text>
</comment>
<dbReference type="SMART" id="SM00895">
    <property type="entry name" value="FCD"/>
    <property type="match status" value="1"/>
</dbReference>
<keyword evidence="6" id="KW-1185">Reference proteome</keyword>
<protein>
    <submittedName>
        <fullName evidence="5">GntR family transcriptional regulator</fullName>
    </submittedName>
</protein>
<dbReference type="PANTHER" id="PTHR43537:SF49">
    <property type="entry name" value="TRANSCRIPTIONAL REGULATORY PROTEIN"/>
    <property type="match status" value="1"/>
</dbReference>
<evidence type="ECO:0000256" key="1">
    <source>
        <dbReference type="ARBA" id="ARBA00023015"/>
    </source>
</evidence>
<evidence type="ECO:0000313" key="5">
    <source>
        <dbReference type="EMBL" id="GGF77990.1"/>
    </source>
</evidence>
<dbReference type="RefSeq" id="WP_188716594.1">
    <property type="nucleotide sequence ID" value="NZ_BMIV01000018.1"/>
</dbReference>
<name>A0ABQ1VLA5_9RHOB</name>
<accession>A0ABQ1VLA5</accession>
<reference evidence="6" key="1">
    <citation type="journal article" date="2019" name="Int. J. Syst. Evol. Microbiol.">
        <title>The Global Catalogue of Microorganisms (GCM) 10K type strain sequencing project: providing services to taxonomists for standard genome sequencing and annotation.</title>
        <authorList>
            <consortium name="The Broad Institute Genomics Platform"/>
            <consortium name="The Broad Institute Genome Sequencing Center for Infectious Disease"/>
            <person name="Wu L."/>
            <person name="Ma J."/>
        </authorList>
    </citation>
    <scope>NUCLEOTIDE SEQUENCE [LARGE SCALE GENOMIC DNA]</scope>
    <source>
        <strain evidence="6">CGMCC 1.15419</strain>
    </source>
</reference>
<organism evidence="5 6">
    <name type="scientific">Paracoccus acridae</name>
    <dbReference type="NCBI Taxonomy" id="1795310"/>
    <lineage>
        <taxon>Bacteria</taxon>
        <taxon>Pseudomonadati</taxon>
        <taxon>Pseudomonadota</taxon>
        <taxon>Alphaproteobacteria</taxon>
        <taxon>Rhodobacterales</taxon>
        <taxon>Paracoccaceae</taxon>
        <taxon>Paracoccus</taxon>
    </lineage>
</organism>
<evidence type="ECO:0000256" key="3">
    <source>
        <dbReference type="ARBA" id="ARBA00023163"/>
    </source>
</evidence>
<dbReference type="SUPFAM" id="SSF48008">
    <property type="entry name" value="GntR ligand-binding domain-like"/>
    <property type="match status" value="1"/>
</dbReference>
<proteinExistence type="predicted"/>
<dbReference type="InterPro" id="IPR008920">
    <property type="entry name" value="TF_FadR/GntR_C"/>
</dbReference>
<dbReference type="Gene3D" id="1.20.120.530">
    <property type="entry name" value="GntR ligand-binding domain-like"/>
    <property type="match status" value="1"/>
</dbReference>
<dbReference type="Proteomes" id="UP000640509">
    <property type="component" value="Unassembled WGS sequence"/>
</dbReference>
<dbReference type="PANTHER" id="PTHR43537">
    <property type="entry name" value="TRANSCRIPTIONAL REGULATOR, GNTR FAMILY"/>
    <property type="match status" value="1"/>
</dbReference>
<dbReference type="EMBL" id="BMIV01000018">
    <property type="protein sequence ID" value="GGF77990.1"/>
    <property type="molecule type" value="Genomic_DNA"/>
</dbReference>
<gene>
    <name evidence="5" type="ORF">GCM10011402_33290</name>
</gene>